<dbReference type="EMBL" id="JN885137">
    <property type="protein sequence ID" value="AEW87825.1"/>
    <property type="molecule type" value="Genomic_DNA"/>
</dbReference>
<evidence type="ECO:0000313" key="3">
    <source>
        <dbReference type="Proteomes" id="UP000124292"/>
    </source>
</evidence>
<sequence length="113" mass="12712">MGTGLRGALYRLLNGSTSGTHSRMGVRSPMPPRAWPRRWACRQKDSHWYVKHHRSEHRLKSGHPACLKPGPAWSIGPRCSSPWAVRTRTAGARWSFLALVLDRADQRWSGVGS</sequence>
<dbReference type="GeneID" id="3416501"/>
<evidence type="ECO:0000313" key="2">
    <source>
        <dbReference type="EMBL" id="AEW87825.1"/>
    </source>
</evidence>
<dbReference type="EMBL" id="JN885136">
    <property type="protein sequence ID" value="AEW87655.1"/>
    <property type="molecule type" value="Genomic_DNA"/>
</dbReference>
<name>G9JMV8_9GAMA</name>
<evidence type="ECO:0000313" key="1">
    <source>
        <dbReference type="EMBL" id="AEW87655.1"/>
    </source>
</evidence>
<dbReference type="Proteomes" id="UP000133219">
    <property type="component" value="Segment"/>
</dbReference>
<dbReference type="KEGG" id="vg:3416501"/>
<dbReference type="RefSeq" id="YP_238433.1">
    <property type="nucleotide sequence ID" value="NC_007016.1"/>
</dbReference>
<protein>
    <submittedName>
        <fullName evidence="2">JM130</fullName>
    </submittedName>
</protein>
<proteinExistence type="predicted"/>
<accession>G9JMV8</accession>
<dbReference type="Proteomes" id="UP000124292">
    <property type="component" value="Genome"/>
</dbReference>
<evidence type="ECO:0000313" key="4">
    <source>
        <dbReference type="Proteomes" id="UP000133219"/>
    </source>
</evidence>
<reference evidence="3 4" key="1">
    <citation type="journal article" date="2013" name="J. Virol.">
        <title>Genomic characterization of Japanese macaque rhadinovirus, a novel herpesvirus isolated from a nonhuman primate with a spontaneous inflammatory demyelinating disease.</title>
        <authorList>
            <person name="Estep R.D."/>
            <person name="Hansen S.G."/>
            <person name="Rogers K.S."/>
            <person name="Axthelm M.K."/>
            <person name="Wong S.W."/>
        </authorList>
    </citation>
    <scope>NUCLEOTIDE SEQUENCE [LARGE SCALE GENOMIC DNA]</scope>
    <source>
        <strain evidence="2">12E2</strain>
        <strain evidence="1">3A1</strain>
    </source>
</reference>
<organism evidence="2 3">
    <name type="scientific">Macaca fuscata rhadinovirus</name>
    <dbReference type="NCBI Taxonomy" id="272551"/>
    <lineage>
        <taxon>Viruses</taxon>
        <taxon>Duplodnaviria</taxon>
        <taxon>Heunggongvirae</taxon>
        <taxon>Peploviricota</taxon>
        <taxon>Herviviricetes</taxon>
        <taxon>Herpesvirales</taxon>
        <taxon>Orthoherpesviridae</taxon>
        <taxon>Gammaherpesvirinae</taxon>
        <taxon>Rhadinovirus</taxon>
        <taxon>Rhadinovirus macacinegamma11</taxon>
        <taxon>macacine gammaherpesvirus 11</taxon>
    </lineage>
</organism>
<gene>
    <name evidence="2" type="ORF">JM130</name>
</gene>